<dbReference type="PROSITE" id="PS00894">
    <property type="entry name" value="HTH_DEOR_1"/>
    <property type="match status" value="1"/>
</dbReference>
<keyword evidence="3" id="KW-0804">Transcription</keyword>
<evidence type="ECO:0000256" key="1">
    <source>
        <dbReference type="ARBA" id="ARBA00023015"/>
    </source>
</evidence>
<dbReference type="GO" id="GO:0003700">
    <property type="term" value="F:DNA-binding transcription factor activity"/>
    <property type="evidence" value="ECO:0007669"/>
    <property type="project" value="InterPro"/>
</dbReference>
<dbReference type="Proteomes" id="UP000466864">
    <property type="component" value="Unassembled WGS sequence"/>
</dbReference>
<dbReference type="InterPro" id="IPR018356">
    <property type="entry name" value="Tscrpt_reg_HTH_DeoR_CS"/>
</dbReference>
<comment type="caution">
    <text evidence="5">The sequence shown here is derived from an EMBL/GenBank/DDBJ whole genome shotgun (WGS) entry which is preliminary data.</text>
</comment>
<dbReference type="InterPro" id="IPR036390">
    <property type="entry name" value="WH_DNA-bd_sf"/>
</dbReference>
<evidence type="ECO:0000256" key="2">
    <source>
        <dbReference type="ARBA" id="ARBA00023125"/>
    </source>
</evidence>
<gene>
    <name evidence="5" type="ORF">FYJ60_09980</name>
</gene>
<dbReference type="InterPro" id="IPR050313">
    <property type="entry name" value="Carb_Metab_HTH_regulators"/>
</dbReference>
<dbReference type="InterPro" id="IPR001034">
    <property type="entry name" value="DeoR_HTH"/>
</dbReference>
<keyword evidence="6" id="KW-1185">Reference proteome</keyword>
<evidence type="ECO:0000313" key="6">
    <source>
        <dbReference type="Proteomes" id="UP000466864"/>
    </source>
</evidence>
<dbReference type="InterPro" id="IPR014036">
    <property type="entry name" value="DeoR-like_C"/>
</dbReference>
<protein>
    <submittedName>
        <fullName evidence="5">DeoR/GlpR transcriptional regulator</fullName>
    </submittedName>
</protein>
<sequence>MLALERRNLILEKLQEEKKVVVSELSQIYNVSEETIRRDLEKLEQDGYATKSYGGAVLNENVGFDMPLTIRSKHHVAEKQVIAEIAASLVKEGDHIMLDASSTDLFIAKAIKNIQRLTVVTNSIEIILELSECSNITVICTGGVLKEGYLALLGPEAENSTRSYFVDKAFVSCKALNREHGIMESLQAFSSLKKTILTSAAQSYLVLDNGKFDQTAFTKMVGIQEVDGVITDCKPSDDWLQIFERYGVECMYPQERRK</sequence>
<accession>A0A7X2TPI7</accession>
<dbReference type="PRINTS" id="PR00037">
    <property type="entry name" value="HTHLACR"/>
</dbReference>
<dbReference type="SUPFAM" id="SSF100950">
    <property type="entry name" value="NagB/RpiA/CoA transferase-like"/>
    <property type="match status" value="1"/>
</dbReference>
<evidence type="ECO:0000259" key="4">
    <source>
        <dbReference type="PROSITE" id="PS51000"/>
    </source>
</evidence>
<dbReference type="InterPro" id="IPR036388">
    <property type="entry name" value="WH-like_DNA-bd_sf"/>
</dbReference>
<dbReference type="SUPFAM" id="SSF46785">
    <property type="entry name" value="Winged helix' DNA-binding domain"/>
    <property type="match status" value="1"/>
</dbReference>
<dbReference type="SMART" id="SM01134">
    <property type="entry name" value="DeoRC"/>
    <property type="match status" value="1"/>
</dbReference>
<feature type="domain" description="HTH deoR-type" evidence="4">
    <location>
        <begin position="3"/>
        <end position="58"/>
    </location>
</feature>
<reference evidence="5 6" key="1">
    <citation type="submission" date="2019-08" db="EMBL/GenBank/DDBJ databases">
        <title>In-depth cultivation of the pig gut microbiome towards novel bacterial diversity and tailored functional studies.</title>
        <authorList>
            <person name="Wylensek D."/>
            <person name="Hitch T.C.A."/>
            <person name="Clavel T."/>
        </authorList>
    </citation>
    <scope>NUCLEOTIDE SEQUENCE [LARGE SCALE GENOMIC DNA]</scope>
    <source>
        <strain evidence="5 6">Oil+RF-744-WCA-WT-13</strain>
    </source>
</reference>
<dbReference type="GO" id="GO:0003677">
    <property type="term" value="F:DNA binding"/>
    <property type="evidence" value="ECO:0007669"/>
    <property type="project" value="UniProtKB-KW"/>
</dbReference>
<dbReference type="RefSeq" id="WP_154458548.1">
    <property type="nucleotide sequence ID" value="NZ_VUMV01000007.1"/>
</dbReference>
<keyword evidence="2" id="KW-0238">DNA-binding</keyword>
<dbReference type="Gene3D" id="1.10.10.10">
    <property type="entry name" value="Winged helix-like DNA-binding domain superfamily/Winged helix DNA-binding domain"/>
    <property type="match status" value="1"/>
</dbReference>
<dbReference type="PANTHER" id="PTHR30363:SF44">
    <property type="entry name" value="AGA OPERON TRANSCRIPTIONAL REPRESSOR-RELATED"/>
    <property type="match status" value="1"/>
</dbReference>
<dbReference type="EMBL" id="VUMV01000007">
    <property type="protein sequence ID" value="MST82645.1"/>
    <property type="molecule type" value="Genomic_DNA"/>
</dbReference>
<dbReference type="AlphaFoldDB" id="A0A7X2TPI7"/>
<dbReference type="SMART" id="SM00420">
    <property type="entry name" value="HTH_DEOR"/>
    <property type="match status" value="1"/>
</dbReference>
<evidence type="ECO:0000256" key="3">
    <source>
        <dbReference type="ARBA" id="ARBA00023163"/>
    </source>
</evidence>
<evidence type="ECO:0000313" key="5">
    <source>
        <dbReference type="EMBL" id="MST82645.1"/>
    </source>
</evidence>
<organism evidence="5 6">
    <name type="scientific">Bilifractor porci</name>
    <dbReference type="NCBI Taxonomy" id="2606636"/>
    <lineage>
        <taxon>Bacteria</taxon>
        <taxon>Bacillati</taxon>
        <taxon>Bacillota</taxon>
        <taxon>Clostridia</taxon>
        <taxon>Lachnospirales</taxon>
        <taxon>Lachnospiraceae</taxon>
        <taxon>Bilifractor</taxon>
    </lineage>
</organism>
<name>A0A7X2TPI7_9FIRM</name>
<dbReference type="Pfam" id="PF00455">
    <property type="entry name" value="DeoRC"/>
    <property type="match status" value="1"/>
</dbReference>
<keyword evidence="1" id="KW-0805">Transcription regulation</keyword>
<proteinExistence type="predicted"/>
<dbReference type="Pfam" id="PF08220">
    <property type="entry name" value="HTH_DeoR"/>
    <property type="match status" value="1"/>
</dbReference>
<dbReference type="PROSITE" id="PS51000">
    <property type="entry name" value="HTH_DEOR_2"/>
    <property type="match status" value="1"/>
</dbReference>
<dbReference type="PANTHER" id="PTHR30363">
    <property type="entry name" value="HTH-TYPE TRANSCRIPTIONAL REGULATOR SRLR-RELATED"/>
    <property type="match status" value="1"/>
</dbReference>
<dbReference type="InterPro" id="IPR037171">
    <property type="entry name" value="NagB/RpiA_transferase-like"/>
</dbReference>